<dbReference type="AlphaFoldDB" id="A0A5B8U3N7"/>
<keyword evidence="4 5" id="KW-0687">Ribonucleoprotein</keyword>
<protein>
    <recommendedName>
        <fullName evidence="5">Large ribosomal subunit protein bL25</fullName>
    </recommendedName>
    <alternativeName>
        <fullName evidence="5">General stress protein CTC</fullName>
    </alternativeName>
</protein>
<dbReference type="NCBIfam" id="TIGR00731">
    <property type="entry name" value="bL25_bact_ctc"/>
    <property type="match status" value="1"/>
</dbReference>
<dbReference type="Pfam" id="PF14693">
    <property type="entry name" value="Ribosomal_TL5_C"/>
    <property type="match status" value="1"/>
</dbReference>
<accession>A0A5B8U3N7</accession>
<dbReference type="Pfam" id="PF01386">
    <property type="entry name" value="Ribosomal_L25p"/>
    <property type="match status" value="1"/>
</dbReference>
<dbReference type="GO" id="GO:0008097">
    <property type="term" value="F:5S rRNA binding"/>
    <property type="evidence" value="ECO:0007669"/>
    <property type="project" value="InterPro"/>
</dbReference>
<keyword evidence="3 5" id="KW-0689">Ribosomal protein</keyword>
<evidence type="ECO:0000256" key="3">
    <source>
        <dbReference type="ARBA" id="ARBA00022980"/>
    </source>
</evidence>
<dbReference type="GO" id="GO:0003735">
    <property type="term" value="F:structural constituent of ribosome"/>
    <property type="evidence" value="ECO:0007669"/>
    <property type="project" value="InterPro"/>
</dbReference>
<keyword evidence="1 5" id="KW-0699">rRNA-binding</keyword>
<dbReference type="InterPro" id="IPR011035">
    <property type="entry name" value="Ribosomal_bL25/Gln-tRNA_synth"/>
</dbReference>
<dbReference type="Proteomes" id="UP000321805">
    <property type="component" value="Chromosome"/>
</dbReference>
<dbReference type="InterPro" id="IPR029751">
    <property type="entry name" value="Ribosomal_L25_dom"/>
</dbReference>
<dbReference type="SUPFAM" id="SSF50715">
    <property type="entry name" value="Ribosomal protein L25-like"/>
    <property type="match status" value="1"/>
</dbReference>
<dbReference type="EMBL" id="CP042430">
    <property type="protein sequence ID" value="QEC47498.1"/>
    <property type="molecule type" value="Genomic_DNA"/>
</dbReference>
<evidence type="ECO:0000256" key="4">
    <source>
        <dbReference type="ARBA" id="ARBA00023274"/>
    </source>
</evidence>
<organism evidence="9 10">
    <name type="scientific">Baekduia soli</name>
    <dbReference type="NCBI Taxonomy" id="496014"/>
    <lineage>
        <taxon>Bacteria</taxon>
        <taxon>Bacillati</taxon>
        <taxon>Actinomycetota</taxon>
        <taxon>Thermoleophilia</taxon>
        <taxon>Solirubrobacterales</taxon>
        <taxon>Baekduiaceae</taxon>
        <taxon>Baekduia</taxon>
    </lineage>
</organism>
<dbReference type="GO" id="GO:0006412">
    <property type="term" value="P:translation"/>
    <property type="evidence" value="ECO:0007669"/>
    <property type="project" value="UniProtKB-UniRule"/>
</dbReference>
<keyword evidence="10" id="KW-1185">Reference proteome</keyword>
<name>A0A5B8U3N7_9ACTN</name>
<dbReference type="InterPro" id="IPR020930">
    <property type="entry name" value="Ribosomal_uL5_bac-type"/>
</dbReference>
<comment type="subunit">
    <text evidence="5">Part of the 50S ribosomal subunit; part of the 5S rRNA/L5/L18/L25 subcomplex. Contacts the 5S rRNA. Binds to the 5S rRNA independently of L5 and L18.</text>
</comment>
<evidence type="ECO:0000256" key="2">
    <source>
        <dbReference type="ARBA" id="ARBA00022884"/>
    </source>
</evidence>
<dbReference type="CDD" id="cd00495">
    <property type="entry name" value="Ribosomal_L25_TL5_CTC"/>
    <property type="match status" value="1"/>
</dbReference>
<evidence type="ECO:0000313" key="9">
    <source>
        <dbReference type="EMBL" id="QEC47498.1"/>
    </source>
</evidence>
<proteinExistence type="inferred from homology"/>
<feature type="region of interest" description="Disordered" evidence="6">
    <location>
        <begin position="180"/>
        <end position="231"/>
    </location>
</feature>
<dbReference type="PANTHER" id="PTHR33284:SF1">
    <property type="entry name" value="RIBOSOMAL PROTEIN L25_GLN-TRNA SYNTHETASE, ANTI-CODON-BINDING DOMAIN-CONTAINING PROTEIN"/>
    <property type="match status" value="1"/>
</dbReference>
<feature type="compositionally biased region" description="Basic and acidic residues" evidence="6">
    <location>
        <begin position="1"/>
        <end position="21"/>
    </location>
</feature>
<dbReference type="InterPro" id="IPR001021">
    <property type="entry name" value="Ribosomal_bL25_long"/>
</dbReference>
<dbReference type="Gene3D" id="2.170.120.20">
    <property type="entry name" value="Ribosomal protein L25, beta domain"/>
    <property type="match status" value="1"/>
</dbReference>
<evidence type="ECO:0000256" key="1">
    <source>
        <dbReference type="ARBA" id="ARBA00022730"/>
    </source>
</evidence>
<feature type="region of interest" description="Disordered" evidence="6">
    <location>
        <begin position="1"/>
        <end position="30"/>
    </location>
</feature>
<keyword evidence="2 5" id="KW-0694">RNA-binding</keyword>
<dbReference type="KEGG" id="bsol:FSW04_07850"/>
<evidence type="ECO:0000313" key="10">
    <source>
        <dbReference type="Proteomes" id="UP000321805"/>
    </source>
</evidence>
<comment type="function">
    <text evidence="5">This is one of the proteins that binds to the 5S RNA in the ribosome where it forms part of the central protuberance.</text>
</comment>
<feature type="domain" description="Large ribosomal subunit protein bL25 L25" evidence="7">
    <location>
        <begin position="8"/>
        <end position="93"/>
    </location>
</feature>
<evidence type="ECO:0000259" key="7">
    <source>
        <dbReference type="Pfam" id="PF01386"/>
    </source>
</evidence>
<dbReference type="InterPro" id="IPR020057">
    <property type="entry name" value="Ribosomal_bL25_b-dom"/>
</dbReference>
<feature type="domain" description="Large ribosomal subunit protein bL25 beta" evidence="8">
    <location>
        <begin position="102"/>
        <end position="186"/>
    </location>
</feature>
<dbReference type="GO" id="GO:0022625">
    <property type="term" value="C:cytosolic large ribosomal subunit"/>
    <property type="evidence" value="ECO:0007669"/>
    <property type="project" value="TreeGrafter"/>
</dbReference>
<sequence>MADQTTKLDVHAREAAHSRETRRLRRSGQVPGILYGGGDAPQSFAVAERALRHALAGKGAVLDLSIDGGPATPAVLKDSQRHPVRGELLHVDLLRVDLNVAIEASVAVEFVGEHEAPGVIEGGILEHVTRELTIEALPNDIPESIVVDVSKMEMNATMQLSEITAPAGITLLDDPDATVLASITPPSVSTESDDEVETETERVGESGAAPEASAEAERGDEASGDDAASSE</sequence>
<dbReference type="OrthoDB" id="5242980at2"/>
<dbReference type="PANTHER" id="PTHR33284">
    <property type="entry name" value="RIBOSOMAL PROTEIN L25/GLN-TRNA SYNTHETASE, ANTI-CODON-BINDING DOMAIN-CONTAINING PROTEIN"/>
    <property type="match status" value="1"/>
</dbReference>
<evidence type="ECO:0000256" key="5">
    <source>
        <dbReference type="HAMAP-Rule" id="MF_01334"/>
    </source>
</evidence>
<dbReference type="InterPro" id="IPR020056">
    <property type="entry name" value="Rbsml_bL25/Gln-tRNA_synth_N"/>
</dbReference>
<dbReference type="Gene3D" id="2.40.240.10">
    <property type="entry name" value="Ribosomal Protein L25, Chain P"/>
    <property type="match status" value="1"/>
</dbReference>
<evidence type="ECO:0000259" key="8">
    <source>
        <dbReference type="Pfam" id="PF14693"/>
    </source>
</evidence>
<dbReference type="HAMAP" id="MF_01334">
    <property type="entry name" value="Ribosomal_bL25_CTC"/>
    <property type="match status" value="1"/>
</dbReference>
<dbReference type="RefSeq" id="WP_146918020.1">
    <property type="nucleotide sequence ID" value="NZ_CP042430.1"/>
</dbReference>
<comment type="similarity">
    <text evidence="5">Belongs to the bacterial ribosomal protein bL25 family. CTC subfamily.</text>
</comment>
<gene>
    <name evidence="5" type="primary">rplY</name>
    <name evidence="5" type="synonym">ctc</name>
    <name evidence="9" type="ORF">FSW04_07850</name>
</gene>
<reference evidence="9 10" key="1">
    <citation type="journal article" date="2018" name="J. Microbiol.">
        <title>Baekduia soli gen. nov., sp. nov., a novel bacterium isolated from the soil of Baekdu Mountain and proposal of a novel family name, Baekduiaceae fam. nov.</title>
        <authorList>
            <person name="An D.S."/>
            <person name="Siddiqi M.Z."/>
            <person name="Kim K.H."/>
            <person name="Yu H.S."/>
            <person name="Im W.T."/>
        </authorList>
    </citation>
    <scope>NUCLEOTIDE SEQUENCE [LARGE SCALE GENOMIC DNA]</scope>
    <source>
        <strain evidence="9 10">BR7-21</strain>
    </source>
</reference>
<dbReference type="InterPro" id="IPR037121">
    <property type="entry name" value="Ribosomal_bL25_C"/>
</dbReference>
<evidence type="ECO:0000256" key="6">
    <source>
        <dbReference type="SAM" id="MobiDB-lite"/>
    </source>
</evidence>